<dbReference type="PROSITE" id="PS00211">
    <property type="entry name" value="ABC_TRANSPORTER_1"/>
    <property type="match status" value="1"/>
</dbReference>
<evidence type="ECO:0000256" key="1">
    <source>
        <dbReference type="ARBA" id="ARBA00004141"/>
    </source>
</evidence>
<dbReference type="InterPro" id="IPR013525">
    <property type="entry name" value="ABC2_TM"/>
</dbReference>
<dbReference type="SMART" id="SM00382">
    <property type="entry name" value="AAA"/>
    <property type="match status" value="1"/>
</dbReference>
<dbReference type="GO" id="GO:0016887">
    <property type="term" value="F:ATP hydrolysis activity"/>
    <property type="evidence" value="ECO:0007669"/>
    <property type="project" value="InterPro"/>
</dbReference>
<keyword evidence="5 8" id="KW-1133">Transmembrane helix</keyword>
<evidence type="ECO:0000256" key="2">
    <source>
        <dbReference type="ARBA" id="ARBA00022692"/>
    </source>
</evidence>
<dbReference type="EMBL" id="ASGP02000001">
    <property type="protein sequence ID" value="KAH9526650.1"/>
    <property type="molecule type" value="Genomic_DNA"/>
</dbReference>
<evidence type="ECO:0000259" key="9">
    <source>
        <dbReference type="PROSITE" id="PS50893"/>
    </source>
</evidence>
<dbReference type="PANTHER" id="PTHR43038">
    <property type="entry name" value="ATP-BINDING CASSETTE, SUB-FAMILY H, MEMBER 1"/>
    <property type="match status" value="1"/>
</dbReference>
<evidence type="ECO:0000256" key="7">
    <source>
        <dbReference type="SAM" id="MobiDB-lite"/>
    </source>
</evidence>
<name>A0A922IAS2_DERFA</name>
<dbReference type="CDD" id="cd03230">
    <property type="entry name" value="ABC_DR_subfamily_A"/>
    <property type="match status" value="1"/>
</dbReference>
<dbReference type="PROSITE" id="PS50893">
    <property type="entry name" value="ABC_TRANSPORTER_2"/>
    <property type="match status" value="1"/>
</dbReference>
<dbReference type="GO" id="GO:0016020">
    <property type="term" value="C:membrane"/>
    <property type="evidence" value="ECO:0007669"/>
    <property type="project" value="UniProtKB-SubCell"/>
</dbReference>
<keyword evidence="6 8" id="KW-0472">Membrane</keyword>
<organism evidence="12 13">
    <name type="scientific">Dermatophagoides farinae</name>
    <name type="common">American house dust mite</name>
    <dbReference type="NCBI Taxonomy" id="6954"/>
    <lineage>
        <taxon>Eukaryota</taxon>
        <taxon>Metazoa</taxon>
        <taxon>Ecdysozoa</taxon>
        <taxon>Arthropoda</taxon>
        <taxon>Chelicerata</taxon>
        <taxon>Arachnida</taxon>
        <taxon>Acari</taxon>
        <taxon>Acariformes</taxon>
        <taxon>Sarcoptiformes</taxon>
        <taxon>Astigmata</taxon>
        <taxon>Psoroptidia</taxon>
        <taxon>Analgoidea</taxon>
        <taxon>Pyroglyphidae</taxon>
        <taxon>Dermatophagoidinae</taxon>
        <taxon>Dermatophagoides</taxon>
    </lineage>
</organism>
<reference evidence="11" key="2">
    <citation type="submission" date="2020-06" db="EMBL/GenBank/DDBJ databases">
        <authorList>
            <person name="Ji K."/>
            <person name="Li J."/>
        </authorList>
    </citation>
    <scope>NUCLEOTIDE SEQUENCE</scope>
    <source>
        <strain evidence="11">JKM2019</strain>
        <tissue evidence="11">Whole body</tissue>
    </source>
</reference>
<dbReference type="GO" id="GO:0005524">
    <property type="term" value="F:ATP binding"/>
    <property type="evidence" value="ECO:0007669"/>
    <property type="project" value="UniProtKB-KW"/>
</dbReference>
<dbReference type="GO" id="GO:0140359">
    <property type="term" value="F:ABC-type transporter activity"/>
    <property type="evidence" value="ECO:0007669"/>
    <property type="project" value="InterPro"/>
</dbReference>
<dbReference type="Proteomes" id="UP000828236">
    <property type="component" value="Unassembled WGS sequence"/>
</dbReference>
<dbReference type="PROSITE" id="PS51012">
    <property type="entry name" value="ABC_TM2"/>
    <property type="match status" value="1"/>
</dbReference>
<dbReference type="Pfam" id="PF00005">
    <property type="entry name" value="ABC_tran"/>
    <property type="match status" value="1"/>
</dbReference>
<keyword evidence="4" id="KW-0067">ATP-binding</keyword>
<dbReference type="EMBL" id="SDOV01000005">
    <property type="protein sequence ID" value="KAH7640999.1"/>
    <property type="molecule type" value="Genomic_DNA"/>
</dbReference>
<keyword evidence="3" id="KW-0547">Nucleotide-binding</keyword>
<feature type="transmembrane region" description="Helical" evidence="8">
    <location>
        <begin position="685"/>
        <end position="704"/>
    </location>
</feature>
<dbReference type="PANTHER" id="PTHR43038:SF3">
    <property type="entry name" value="ABC TRANSPORTER G FAMILY MEMBER 20 ISOFORM X1"/>
    <property type="match status" value="1"/>
</dbReference>
<evidence type="ECO:0000256" key="5">
    <source>
        <dbReference type="ARBA" id="ARBA00022989"/>
    </source>
</evidence>
<accession>A0A922IAS2</accession>
<feature type="domain" description="ABC transporter" evidence="9">
    <location>
        <begin position="6"/>
        <end position="270"/>
    </location>
</feature>
<dbReference type="InterPro" id="IPR047817">
    <property type="entry name" value="ABC2_TM_bact-type"/>
</dbReference>
<feature type="region of interest" description="Disordered" evidence="7">
    <location>
        <begin position="349"/>
        <end position="374"/>
    </location>
</feature>
<dbReference type="Proteomes" id="UP000790347">
    <property type="component" value="Unassembled WGS sequence"/>
</dbReference>
<reference evidence="11" key="3">
    <citation type="journal article" date="2021" name="World Allergy Organ. J.">
        <title>Chromosome-level assembly of Dermatophagoides farinae genome and transcriptome reveals two novel allergens Der f 37 and Der f 39.</title>
        <authorList>
            <person name="Chen J."/>
            <person name="Cai Z."/>
            <person name="Fan D."/>
            <person name="Hu J."/>
            <person name="Hou Y."/>
            <person name="He Y."/>
            <person name="Zhang Z."/>
            <person name="Zhao Z."/>
            <person name="Gao P."/>
            <person name="Hu W."/>
            <person name="Sun J."/>
            <person name="Li J."/>
            <person name="Ji K."/>
        </authorList>
    </citation>
    <scope>NUCLEOTIDE SEQUENCE</scope>
    <source>
        <strain evidence="11">JKM2019</strain>
    </source>
</reference>
<feature type="transmembrane region" description="Helical" evidence="8">
    <location>
        <begin position="652"/>
        <end position="679"/>
    </location>
</feature>
<dbReference type="AlphaFoldDB" id="A0A922IAS2"/>
<dbReference type="InterPro" id="IPR003439">
    <property type="entry name" value="ABC_transporter-like_ATP-bd"/>
</dbReference>
<evidence type="ECO:0000256" key="8">
    <source>
        <dbReference type="SAM" id="Phobius"/>
    </source>
</evidence>
<keyword evidence="13" id="KW-1185">Reference proteome</keyword>
<feature type="transmembrane region" description="Helical" evidence="8">
    <location>
        <begin position="716"/>
        <end position="737"/>
    </location>
</feature>
<dbReference type="SUPFAM" id="SSF52540">
    <property type="entry name" value="P-loop containing nucleoside triphosphate hydrolases"/>
    <property type="match status" value="1"/>
</dbReference>
<feature type="transmembrane region" description="Helical" evidence="8">
    <location>
        <begin position="777"/>
        <end position="799"/>
    </location>
</feature>
<evidence type="ECO:0000313" key="13">
    <source>
        <dbReference type="Proteomes" id="UP000790347"/>
    </source>
</evidence>
<gene>
    <name evidence="12" type="ORF">DERF_000716</name>
    <name evidence="11" type="ORF">HUG17_8468</name>
</gene>
<proteinExistence type="predicted"/>
<evidence type="ECO:0000256" key="4">
    <source>
        <dbReference type="ARBA" id="ARBA00022840"/>
    </source>
</evidence>
<dbReference type="OrthoDB" id="6494023at2759"/>
<dbReference type="Pfam" id="PF12698">
    <property type="entry name" value="ABC2_membrane_3"/>
    <property type="match status" value="1"/>
</dbReference>
<dbReference type="InterPro" id="IPR027417">
    <property type="entry name" value="P-loop_NTPase"/>
</dbReference>
<feature type="transmembrane region" description="Helical" evidence="8">
    <location>
        <begin position="608"/>
        <end position="631"/>
    </location>
</feature>
<evidence type="ECO:0000259" key="10">
    <source>
        <dbReference type="PROSITE" id="PS51012"/>
    </source>
</evidence>
<sequence length="803" mass="91477">MNKTILELNSITFRYDEKTFYFQNKCKNNVNDDKEMAAILDDVSLAVCQSEIYGLLGASGCGKTTLLRLILGQLSPSSGSIQVFGQEIDPNEQSPSHLCNIGYMPQDIVLYNEFSTFEMLQYFGRLYRMPNNECMKRIDQLLKLLELDVGTGGDVGHHHDCSHRNQLIKHLSGGQRRRVSLAIALLHDPRLLILDEPTVGVDPLLRESIWKHLKYLTSVKRRTVLLTTHYIEETRHANQIGFLRRGRLLVQDHPRRLLRRFRVDTMEAAFLKLCHYHDDQQQLLISRSPSIISSNVVVDNGDDDDDDKKVAKKSQSIVNFIEIIGPPLDDQEKNHNLIMTTEHLTINDSTNGGTINHSSNRIHPSKESISNQRKSQQWLIPRRRRRSYNYNHYICLSHLWTLVRKNFRQVYRNWSLLLFFILLPAIEMALIMLCIGRDIDHIPIAVYNGECPTPDLSQVFLDSFEPNAFVLYYFDSPKQAYDAAKSNQAAAVLQFNKRFSEALRSRFFSFGYINEDDNDNGNNGGDEQSTKSQQFSIWDESSVYVQLDMSNQLIGLQIQRQLLTAFLNFAQRLAVSMGLSNHTFKPPIAFGPPVYGIQQTSVAVVETFIAPGALIMIAFFATTIVSCHLLIHEIRQQLIERALIAGATTAEFLFSHILIQSCILMVQLFLVFVTAFYLFRMPYLGSLPLSISLICLQGLCGLMYGLMLSATCPDEIYATTLSIGTFFPSVIIGGIFWPVQSMPTVLQYVSQCLPSTQSIDALRFILLRDWDLRHSSVASAFIVSTIWLLIFLFCALTHFKRRV</sequence>
<feature type="domain" description="ABC transmembrane type-2" evidence="10">
    <location>
        <begin position="560"/>
        <end position="802"/>
    </location>
</feature>
<dbReference type="Gene3D" id="3.40.50.300">
    <property type="entry name" value="P-loop containing nucleotide triphosphate hydrolases"/>
    <property type="match status" value="1"/>
</dbReference>
<evidence type="ECO:0000256" key="6">
    <source>
        <dbReference type="ARBA" id="ARBA00023136"/>
    </source>
</evidence>
<comment type="caution">
    <text evidence="12">The sequence shown here is derived from an EMBL/GenBank/DDBJ whole genome shotgun (WGS) entry which is preliminary data.</text>
</comment>
<evidence type="ECO:0000313" key="12">
    <source>
        <dbReference type="EMBL" id="KAH9526650.1"/>
    </source>
</evidence>
<comment type="subcellular location">
    <subcellularLocation>
        <location evidence="1">Membrane</location>
        <topology evidence="1">Multi-pass membrane protein</topology>
    </subcellularLocation>
</comment>
<evidence type="ECO:0000313" key="11">
    <source>
        <dbReference type="EMBL" id="KAH7640999.1"/>
    </source>
</evidence>
<reference evidence="12" key="1">
    <citation type="submission" date="2013-05" db="EMBL/GenBank/DDBJ databases">
        <authorList>
            <person name="Yim A.K.Y."/>
            <person name="Chan T.F."/>
            <person name="Ji K.M."/>
            <person name="Liu X.Y."/>
            <person name="Zhou J.W."/>
            <person name="Li R.Q."/>
            <person name="Yang K.Y."/>
            <person name="Li J."/>
            <person name="Li M."/>
            <person name="Law P.T.W."/>
            <person name="Wu Y.L."/>
            <person name="Cai Z.L."/>
            <person name="Qin H."/>
            <person name="Bao Y."/>
            <person name="Leung R.K.K."/>
            <person name="Ng P.K.S."/>
            <person name="Zou J."/>
            <person name="Zhong X.J."/>
            <person name="Ran P.X."/>
            <person name="Zhong N.S."/>
            <person name="Liu Z.G."/>
            <person name="Tsui S.K.W."/>
        </authorList>
    </citation>
    <scope>NUCLEOTIDE SEQUENCE</scope>
    <source>
        <strain evidence="12">Derf</strain>
        <tissue evidence="12">Whole organism</tissue>
    </source>
</reference>
<protein>
    <submittedName>
        <fullName evidence="11">Abc transporter-like protein 5</fullName>
    </submittedName>
</protein>
<reference evidence="12" key="4">
    <citation type="journal article" date="2022" name="Res Sq">
        <title>Comparative Genomics Reveals Insights into the Divergent Evolution of Astigmatic Mites and Household Pest Adaptations.</title>
        <authorList>
            <person name="Xiong Q."/>
            <person name="Wan A.T.-Y."/>
            <person name="Liu X.-Y."/>
            <person name="Fung C.S.-H."/>
            <person name="Xiao X."/>
            <person name="Malainual N."/>
            <person name="Hou J."/>
            <person name="Wang L."/>
            <person name="Wang M."/>
            <person name="Yang K."/>
            <person name="Cui Y."/>
            <person name="Leung E."/>
            <person name="Nong W."/>
            <person name="Shin S.-K."/>
            <person name="Au S."/>
            <person name="Jeong K.Y."/>
            <person name="Chew F.T."/>
            <person name="Hui J."/>
            <person name="Leung T.F."/>
            <person name="Tungtrongchitr A."/>
            <person name="Zhong N."/>
            <person name="Liu Z."/>
            <person name="Tsui S."/>
        </authorList>
    </citation>
    <scope>NUCLEOTIDE SEQUENCE</scope>
    <source>
        <strain evidence="12">Derf</strain>
        <tissue evidence="12">Whole organism</tissue>
    </source>
</reference>
<evidence type="ECO:0000256" key="3">
    <source>
        <dbReference type="ARBA" id="ARBA00022741"/>
    </source>
</evidence>
<keyword evidence="2 8" id="KW-0812">Transmembrane</keyword>
<dbReference type="InterPro" id="IPR003593">
    <property type="entry name" value="AAA+_ATPase"/>
</dbReference>
<dbReference type="InterPro" id="IPR017871">
    <property type="entry name" value="ABC_transporter-like_CS"/>
</dbReference>
<feature type="transmembrane region" description="Helical" evidence="8">
    <location>
        <begin position="414"/>
        <end position="433"/>
    </location>
</feature>